<keyword evidence="2 8" id="KW-0812">Transmembrane</keyword>
<feature type="transmembrane region" description="Helical" evidence="9">
    <location>
        <begin position="260"/>
        <end position="283"/>
    </location>
</feature>
<evidence type="ECO:0000313" key="11">
    <source>
        <dbReference type="EMBL" id="CAH3118545.1"/>
    </source>
</evidence>
<evidence type="ECO:0000256" key="5">
    <source>
        <dbReference type="ARBA" id="ARBA00023136"/>
    </source>
</evidence>
<dbReference type="GO" id="GO:0016020">
    <property type="term" value="C:membrane"/>
    <property type="evidence" value="ECO:0007669"/>
    <property type="project" value="UniProtKB-SubCell"/>
</dbReference>
<feature type="transmembrane region" description="Helical" evidence="9">
    <location>
        <begin position="192"/>
        <end position="219"/>
    </location>
</feature>
<dbReference type="EMBL" id="CALNXJ010000016">
    <property type="protein sequence ID" value="CAH3118545.1"/>
    <property type="molecule type" value="Genomic_DNA"/>
</dbReference>
<evidence type="ECO:0000256" key="4">
    <source>
        <dbReference type="ARBA" id="ARBA00023040"/>
    </source>
</evidence>
<dbReference type="InterPro" id="IPR017452">
    <property type="entry name" value="GPCR_Rhodpsn_7TM"/>
</dbReference>
<dbReference type="PRINTS" id="PR00237">
    <property type="entry name" value="GPCRRHODOPSN"/>
</dbReference>
<comment type="subcellular location">
    <subcellularLocation>
        <location evidence="1">Membrane</location>
        <topology evidence="1">Multi-pass membrane protein</topology>
    </subcellularLocation>
</comment>
<keyword evidence="7 8" id="KW-0807">Transducer</keyword>
<dbReference type="CDD" id="cd00637">
    <property type="entry name" value="7tm_classA_rhodopsin-like"/>
    <property type="match status" value="1"/>
</dbReference>
<evidence type="ECO:0000256" key="2">
    <source>
        <dbReference type="ARBA" id="ARBA00022692"/>
    </source>
</evidence>
<proteinExistence type="inferred from homology"/>
<dbReference type="PANTHER" id="PTHR24243">
    <property type="entry name" value="G-PROTEIN COUPLED RECEPTOR"/>
    <property type="match status" value="1"/>
</dbReference>
<dbReference type="PANTHER" id="PTHR24243:SF208">
    <property type="entry name" value="PYROKININ-1 RECEPTOR"/>
    <property type="match status" value="1"/>
</dbReference>
<evidence type="ECO:0000313" key="12">
    <source>
        <dbReference type="Proteomes" id="UP001159428"/>
    </source>
</evidence>
<keyword evidence="6 8" id="KW-0675">Receptor</keyword>
<gene>
    <name evidence="11" type="ORF">PMEA_00007380</name>
</gene>
<evidence type="ECO:0000256" key="6">
    <source>
        <dbReference type="ARBA" id="ARBA00023170"/>
    </source>
</evidence>
<comment type="caution">
    <text evidence="11">The sequence shown here is derived from an EMBL/GenBank/DDBJ whole genome shotgun (WGS) entry which is preliminary data.</text>
</comment>
<name>A0AAU9WLZ1_9CNID</name>
<organism evidence="11 12">
    <name type="scientific">Pocillopora meandrina</name>
    <dbReference type="NCBI Taxonomy" id="46732"/>
    <lineage>
        <taxon>Eukaryota</taxon>
        <taxon>Metazoa</taxon>
        <taxon>Cnidaria</taxon>
        <taxon>Anthozoa</taxon>
        <taxon>Hexacorallia</taxon>
        <taxon>Scleractinia</taxon>
        <taxon>Astrocoeniina</taxon>
        <taxon>Pocilloporidae</taxon>
        <taxon>Pocillopora</taxon>
    </lineage>
</organism>
<dbReference type="PROSITE" id="PS00237">
    <property type="entry name" value="G_PROTEIN_RECEP_F1_1"/>
    <property type="match status" value="1"/>
</dbReference>
<comment type="similarity">
    <text evidence="8">Belongs to the G-protein coupled receptor 1 family.</text>
</comment>
<dbReference type="Proteomes" id="UP001159428">
    <property type="component" value="Unassembled WGS sequence"/>
</dbReference>
<feature type="transmembrane region" description="Helical" evidence="9">
    <location>
        <begin position="28"/>
        <end position="57"/>
    </location>
</feature>
<dbReference type="InterPro" id="IPR000276">
    <property type="entry name" value="GPCR_Rhodpsn"/>
</dbReference>
<dbReference type="Pfam" id="PF00001">
    <property type="entry name" value="7tm_1"/>
    <property type="match status" value="1"/>
</dbReference>
<feature type="transmembrane region" description="Helical" evidence="9">
    <location>
        <begin position="295"/>
        <end position="318"/>
    </location>
</feature>
<reference evidence="11 12" key="1">
    <citation type="submission" date="2022-05" db="EMBL/GenBank/DDBJ databases">
        <authorList>
            <consortium name="Genoscope - CEA"/>
            <person name="William W."/>
        </authorList>
    </citation>
    <scope>NUCLEOTIDE SEQUENCE [LARGE SCALE GENOMIC DNA]</scope>
</reference>
<sequence length="331" mass="37636">MSFNNSTDVPSGNFTQTNTFTASALEPLWLVVIRLSVEAFIALAGVIGNLAVCFAISQHRSLNTVPTNTYIRNVAVGDLASLLVSFPLGTVTEHFAYWPLGEFACRYIFPLSDTFFGVSIWSITAIAVERHRILNARFPQMASRSLAKPRIVCAVIWIFSFLGISLPLLLVFDYYQQSDGIYCVAVWPNNGLIYIYSIAMTLFTYVIPLSLILMSYCAIKRKLRKSESFNMEIAENSCTGSFRTSQVSLVKTRSKRVSKIMTPVVVVFAVTVLPLSIFRVIPIDYHFKYQKFSFIYYRICIFFYLFNSACNPFIYSLVSRRFRQSFKEMLS</sequence>
<feature type="domain" description="G-protein coupled receptors family 1 profile" evidence="10">
    <location>
        <begin position="48"/>
        <end position="315"/>
    </location>
</feature>
<feature type="transmembrane region" description="Helical" evidence="9">
    <location>
        <begin position="149"/>
        <end position="172"/>
    </location>
</feature>
<dbReference type="PROSITE" id="PS50262">
    <property type="entry name" value="G_PROTEIN_RECEP_F1_2"/>
    <property type="match status" value="1"/>
</dbReference>
<keyword evidence="5 9" id="KW-0472">Membrane</keyword>
<dbReference type="AlphaFoldDB" id="A0AAU9WLZ1"/>
<dbReference type="Gene3D" id="1.20.1070.10">
    <property type="entry name" value="Rhodopsin 7-helix transmembrane proteins"/>
    <property type="match status" value="1"/>
</dbReference>
<keyword evidence="12" id="KW-1185">Reference proteome</keyword>
<protein>
    <recommendedName>
        <fullName evidence="10">G-protein coupled receptors family 1 profile domain-containing protein</fullName>
    </recommendedName>
</protein>
<evidence type="ECO:0000256" key="7">
    <source>
        <dbReference type="ARBA" id="ARBA00023224"/>
    </source>
</evidence>
<feature type="transmembrane region" description="Helical" evidence="9">
    <location>
        <begin position="69"/>
        <end position="88"/>
    </location>
</feature>
<keyword evidence="4 8" id="KW-0297">G-protein coupled receptor</keyword>
<keyword evidence="3 9" id="KW-1133">Transmembrane helix</keyword>
<dbReference type="GO" id="GO:0004930">
    <property type="term" value="F:G protein-coupled receptor activity"/>
    <property type="evidence" value="ECO:0007669"/>
    <property type="project" value="UniProtKB-KW"/>
</dbReference>
<accession>A0AAU9WLZ1</accession>
<evidence type="ECO:0000259" key="10">
    <source>
        <dbReference type="PROSITE" id="PS50262"/>
    </source>
</evidence>
<evidence type="ECO:0000256" key="9">
    <source>
        <dbReference type="SAM" id="Phobius"/>
    </source>
</evidence>
<dbReference type="SUPFAM" id="SSF81321">
    <property type="entry name" value="Family A G protein-coupled receptor-like"/>
    <property type="match status" value="1"/>
</dbReference>
<evidence type="ECO:0000256" key="8">
    <source>
        <dbReference type="RuleBase" id="RU000688"/>
    </source>
</evidence>
<evidence type="ECO:0000256" key="1">
    <source>
        <dbReference type="ARBA" id="ARBA00004141"/>
    </source>
</evidence>
<evidence type="ECO:0000256" key="3">
    <source>
        <dbReference type="ARBA" id="ARBA00022989"/>
    </source>
</evidence>
<feature type="transmembrane region" description="Helical" evidence="9">
    <location>
        <begin position="108"/>
        <end position="128"/>
    </location>
</feature>